<name>A0A8J4WQJ8_CLAMG</name>
<dbReference type="AlphaFoldDB" id="A0A8J4WQJ8"/>
<reference evidence="1" key="1">
    <citation type="submission" date="2020-07" db="EMBL/GenBank/DDBJ databases">
        <title>Clarias magur genome sequencing, assembly and annotation.</title>
        <authorList>
            <person name="Kushwaha B."/>
            <person name="Kumar R."/>
            <person name="Das P."/>
            <person name="Joshi C.G."/>
            <person name="Kumar D."/>
            <person name="Nagpure N.S."/>
            <person name="Pandey M."/>
            <person name="Agarwal S."/>
            <person name="Srivastava S."/>
            <person name="Singh M."/>
            <person name="Sahoo L."/>
            <person name="Jayasankar P."/>
            <person name="Meher P.K."/>
            <person name="Koringa P.G."/>
            <person name="Iquebal M.A."/>
            <person name="Das S.P."/>
            <person name="Bit A."/>
            <person name="Patnaik S."/>
            <person name="Patel N."/>
            <person name="Shah T.M."/>
            <person name="Hinsu A."/>
            <person name="Jena J.K."/>
        </authorList>
    </citation>
    <scope>NUCLEOTIDE SEQUENCE</scope>
    <source>
        <strain evidence="1">CIFAMagur01</strain>
        <tissue evidence="1">Testis</tissue>
    </source>
</reference>
<dbReference type="EMBL" id="QNUK01000919">
    <property type="protein sequence ID" value="KAF5888796.1"/>
    <property type="molecule type" value="Genomic_DNA"/>
</dbReference>
<protein>
    <submittedName>
        <fullName evidence="1">Uncharacterized protein</fullName>
    </submittedName>
</protein>
<evidence type="ECO:0000313" key="1">
    <source>
        <dbReference type="EMBL" id="KAF5888796.1"/>
    </source>
</evidence>
<gene>
    <name evidence="1" type="ORF">DAT39_021506</name>
</gene>
<sequence>MESDTCSQILRTERLNMSVMYGTRGRDVLEMDLARSYIRHFSIKRLITREMEGETACGEES</sequence>
<comment type="caution">
    <text evidence="1">The sequence shown here is derived from an EMBL/GenBank/DDBJ whole genome shotgun (WGS) entry which is preliminary data.</text>
</comment>
<dbReference type="Proteomes" id="UP000727407">
    <property type="component" value="Unassembled WGS sequence"/>
</dbReference>
<accession>A0A8J4WQJ8</accession>
<evidence type="ECO:0000313" key="2">
    <source>
        <dbReference type="Proteomes" id="UP000727407"/>
    </source>
</evidence>
<keyword evidence="2" id="KW-1185">Reference proteome</keyword>
<proteinExistence type="predicted"/>
<organism evidence="1 2">
    <name type="scientific">Clarias magur</name>
    <name type="common">Asian catfish</name>
    <name type="synonym">Macropteronotus magur</name>
    <dbReference type="NCBI Taxonomy" id="1594786"/>
    <lineage>
        <taxon>Eukaryota</taxon>
        <taxon>Metazoa</taxon>
        <taxon>Chordata</taxon>
        <taxon>Craniata</taxon>
        <taxon>Vertebrata</taxon>
        <taxon>Euteleostomi</taxon>
        <taxon>Actinopterygii</taxon>
        <taxon>Neopterygii</taxon>
        <taxon>Teleostei</taxon>
        <taxon>Ostariophysi</taxon>
        <taxon>Siluriformes</taxon>
        <taxon>Clariidae</taxon>
        <taxon>Clarias</taxon>
    </lineage>
</organism>